<dbReference type="GO" id="GO:0003676">
    <property type="term" value="F:nucleic acid binding"/>
    <property type="evidence" value="ECO:0007669"/>
    <property type="project" value="InterPro"/>
</dbReference>
<protein>
    <recommendedName>
        <fullName evidence="3">SWIM-type domain-containing protein</fullName>
    </recommendedName>
</protein>
<keyword evidence="1" id="KW-0479">Metal-binding</keyword>
<feature type="compositionally biased region" description="Low complexity" evidence="2">
    <location>
        <begin position="250"/>
        <end position="321"/>
    </location>
</feature>
<dbReference type="InterPro" id="IPR052579">
    <property type="entry name" value="Zinc_finger_SWIM"/>
</dbReference>
<dbReference type="GO" id="GO:0008270">
    <property type="term" value="F:zinc ion binding"/>
    <property type="evidence" value="ECO:0007669"/>
    <property type="project" value="UniProtKB-KW"/>
</dbReference>
<dbReference type="InterPro" id="IPR001888">
    <property type="entry name" value="Transposase_1"/>
</dbReference>
<evidence type="ECO:0000259" key="3">
    <source>
        <dbReference type="PROSITE" id="PS50966"/>
    </source>
</evidence>
<sequence length="1223" mass="137627">MTFWTNPKGYTNYNVDESGFPLDPIRIKVIAEKGMPHLFRIIGGSGRENITVQRCARADGLMLPPYVLYSAKNLRIKWTENDPEGAKYNVNDKGWMDTKCFHDWFCSAFVSSLPAERPVVLIFDGHASHLNIATTQEAVKNNIIILKLPSNTTHVLQPLDVGVYGPVKTKWEKILVAFARLNLGIPLSKELFPQLLKGMWESDCMRPENIQAGFKKCGIMPFDPSQITLDNYESAEIFDRPLTATDDALPSAEASPMPSSGPSSSTSAPAHSTSGSTAPTSPLLDLEPSTSVSPLSSSAPTASASTASTPTVSATTTPSPSIALDTSATLSPRSAHKKTVKDFLLKKLTPMMKKPTAEPTVNRQRAIKRQYAESLTSEECIRRLLAEEEEKAAKKVKGKRKGTGKGKGKKAAIPVSPSPSQDNSEDGNSLPPPSPKPASDLSDILDDSDDDPDWAPRPTQRVNRNLFHIKLIATTVTFSFPTDGVYCSDRKLADGEKEEVQKFLGAPVRSIQNFVVSSIDEQKESRVNFSRNFLRRFQTEQNDFLGRIITGDETWVYSWDPETKRQSAEWRDFDEPRPEKVRRKQGALKVMHMIFFDMNGVILRWPVPIGTTINAQYYKKVLQDKLRPAIRKKRPGLLESGILFHHDNAPVHTARAVTDVLAGYKWELLEHPRYSPDLAPCKPVKVKDVHNLRQKANQTRTNGRSLEEQVWTVLTDMVTQDAGAHYSVFEEDNTIKTVFIQTTHMKKLLRSYPDVLFIDTTYCLNTFSYPMVVFMVVDGDNVGQCVGYACVKDERMVTLSVLFGEFVRRNEGVCVRTVIVDKDASEIAAVKMTMPECDTCIVLCRFHVAKSLYDAVRKYCPKVEQECMHQLCSKMLKCASENVFWECLDNIPNGVFKAYLNKNWVPVRHNWAYFSTKTMVTWGNKTNNFVERHNRAHKTVGNSKTSLTNFFKSLLSFHSQNELRLKQKVQELALRTVVLRPEVTRAAAVLSEAQKVLTPYACDQIMLQYNKLKDVECSYDCEAKVLLVRKSDGEVMEYFVGEGCQCLHFVEKGLPCWHMLAVYESEGVNVVETVPERYKLKRMIECVMHETTSEIETGACAAIGTVSMVDRNSEMAEWQKRLRMKDVCRELVSVGSRCGQDMFERRLNVLRGLIERWRDGEEVEVEDCLEYADEMTTIVGPHHEGHGEVAGQSVSVREEATGVDQVQDWSEFTREQKSGSRGS</sequence>
<evidence type="ECO:0000313" key="4">
    <source>
        <dbReference type="EMBL" id="KAK3744608.1"/>
    </source>
</evidence>
<dbReference type="Pfam" id="PF03184">
    <property type="entry name" value="DDE_1"/>
    <property type="match status" value="1"/>
</dbReference>
<evidence type="ECO:0000256" key="1">
    <source>
        <dbReference type="PROSITE-ProRule" id="PRU00325"/>
    </source>
</evidence>
<name>A0AAE0YG17_9GAST</name>
<dbReference type="Pfam" id="PF21056">
    <property type="entry name" value="ZSWIM1-3_RNaseH-like"/>
    <property type="match status" value="1"/>
</dbReference>
<feature type="compositionally biased region" description="Acidic residues" evidence="2">
    <location>
        <begin position="443"/>
        <end position="453"/>
    </location>
</feature>
<keyword evidence="1" id="KW-0862">Zinc</keyword>
<dbReference type="PROSITE" id="PS50966">
    <property type="entry name" value="ZF_SWIM"/>
    <property type="match status" value="1"/>
</dbReference>
<dbReference type="EMBL" id="JAWDGP010006253">
    <property type="protein sequence ID" value="KAK3744608.1"/>
    <property type="molecule type" value="Genomic_DNA"/>
</dbReference>
<feature type="compositionally biased region" description="Basic and acidic residues" evidence="2">
    <location>
        <begin position="1211"/>
        <end position="1223"/>
    </location>
</feature>
<dbReference type="AlphaFoldDB" id="A0AAE0YG17"/>
<dbReference type="Gene3D" id="3.30.420.10">
    <property type="entry name" value="Ribonuclease H-like superfamily/Ribonuclease H"/>
    <property type="match status" value="1"/>
</dbReference>
<keyword evidence="1" id="KW-0863">Zinc-finger</keyword>
<dbReference type="Pfam" id="PF01359">
    <property type="entry name" value="Transposase_1"/>
    <property type="match status" value="1"/>
</dbReference>
<dbReference type="InterPro" id="IPR007527">
    <property type="entry name" value="Znf_SWIM"/>
</dbReference>
<organism evidence="4 5">
    <name type="scientific">Elysia crispata</name>
    <name type="common">lettuce slug</name>
    <dbReference type="NCBI Taxonomy" id="231223"/>
    <lineage>
        <taxon>Eukaryota</taxon>
        <taxon>Metazoa</taxon>
        <taxon>Spiralia</taxon>
        <taxon>Lophotrochozoa</taxon>
        <taxon>Mollusca</taxon>
        <taxon>Gastropoda</taxon>
        <taxon>Heterobranchia</taxon>
        <taxon>Euthyneura</taxon>
        <taxon>Panpulmonata</taxon>
        <taxon>Sacoglossa</taxon>
        <taxon>Placobranchoidea</taxon>
        <taxon>Plakobranchidae</taxon>
        <taxon>Elysia</taxon>
    </lineage>
</organism>
<dbReference type="PANTHER" id="PTHR31569:SF4">
    <property type="entry name" value="SWIM-TYPE DOMAIN-CONTAINING PROTEIN"/>
    <property type="match status" value="1"/>
</dbReference>
<dbReference type="Pfam" id="PF04434">
    <property type="entry name" value="SWIM"/>
    <property type="match status" value="1"/>
</dbReference>
<accession>A0AAE0YG17</accession>
<feature type="region of interest" description="Disordered" evidence="2">
    <location>
        <begin position="1196"/>
        <end position="1223"/>
    </location>
</feature>
<feature type="region of interest" description="Disordered" evidence="2">
    <location>
        <begin position="391"/>
        <end position="459"/>
    </location>
</feature>
<evidence type="ECO:0000256" key="2">
    <source>
        <dbReference type="SAM" id="MobiDB-lite"/>
    </source>
</evidence>
<gene>
    <name evidence="4" type="ORF">RRG08_062258</name>
</gene>
<feature type="compositionally biased region" description="Basic residues" evidence="2">
    <location>
        <begin position="394"/>
        <end position="410"/>
    </location>
</feature>
<reference evidence="4" key="1">
    <citation type="journal article" date="2023" name="G3 (Bethesda)">
        <title>A reference genome for the long-term kleptoplast-retaining sea slug Elysia crispata morphotype clarki.</title>
        <authorList>
            <person name="Eastman K.E."/>
            <person name="Pendleton A.L."/>
            <person name="Shaikh M.A."/>
            <person name="Suttiyut T."/>
            <person name="Ogas R."/>
            <person name="Tomko P."/>
            <person name="Gavelis G."/>
            <person name="Widhalm J.R."/>
            <person name="Wisecaver J.H."/>
        </authorList>
    </citation>
    <scope>NUCLEOTIDE SEQUENCE</scope>
    <source>
        <strain evidence="4">ECLA1</strain>
    </source>
</reference>
<dbReference type="PANTHER" id="PTHR31569">
    <property type="entry name" value="SWIM-TYPE DOMAIN-CONTAINING PROTEIN"/>
    <property type="match status" value="1"/>
</dbReference>
<dbReference type="InterPro" id="IPR004875">
    <property type="entry name" value="DDE_SF_endonuclease_dom"/>
</dbReference>
<feature type="region of interest" description="Disordered" evidence="2">
    <location>
        <begin position="247"/>
        <end position="336"/>
    </location>
</feature>
<dbReference type="InterPro" id="IPR048324">
    <property type="entry name" value="ZSWIM1-3_RNaseH-like"/>
</dbReference>
<keyword evidence="5" id="KW-1185">Reference proteome</keyword>
<proteinExistence type="predicted"/>
<evidence type="ECO:0000313" key="5">
    <source>
        <dbReference type="Proteomes" id="UP001283361"/>
    </source>
</evidence>
<comment type="caution">
    <text evidence="4">The sequence shown here is derived from an EMBL/GenBank/DDBJ whole genome shotgun (WGS) entry which is preliminary data.</text>
</comment>
<feature type="domain" description="SWIM-type" evidence="3">
    <location>
        <begin position="1036"/>
        <end position="1067"/>
    </location>
</feature>
<dbReference type="Proteomes" id="UP001283361">
    <property type="component" value="Unassembled WGS sequence"/>
</dbReference>
<dbReference type="InterPro" id="IPR036397">
    <property type="entry name" value="RNaseH_sf"/>
</dbReference>